<reference evidence="1 2" key="1">
    <citation type="submission" date="2020-02" db="EMBL/GenBank/DDBJ databases">
        <title>Acidophilic actinobacteria isolated from forest soil.</title>
        <authorList>
            <person name="Golinska P."/>
        </authorList>
    </citation>
    <scope>NUCLEOTIDE SEQUENCE [LARGE SCALE GENOMIC DNA]</scope>
    <source>
        <strain evidence="1 2">NL8</strain>
    </source>
</reference>
<evidence type="ECO:0000313" key="2">
    <source>
        <dbReference type="Proteomes" id="UP000730482"/>
    </source>
</evidence>
<evidence type="ECO:0008006" key="3">
    <source>
        <dbReference type="Google" id="ProtNLM"/>
    </source>
</evidence>
<sequence length="320" mass="31946">MHPEEELRERLRDEVAFGAAPPLGPLAAGALAGGKQRHRRRQFVQVLSGTAALAVVAVGSTSLSSAFGGHGGAVNAAGGGASNLALAGSATSTPPAAAAGSVGAAANGAYSTLPPLDVPPPAAPLKPADPAAVTGQSMTAQLLKLLPSGATTSNYAGHGSPTDGSQAKLTYNDGHGAVGLTLNVGTPRPAVHDLECGFAGAAPVGSAGSAKPVPPKGTACEVQTLSDGTQVQVSHLPNPDGKTFVDGVEILRTDGVLVEAFEFNGDSGVAETPKPTRPDAALSFTQLYQIVADPHWGSTMEKSFVDHAGKTIKLVSQGSF</sequence>
<gene>
    <name evidence="1" type="ORF">KGQ19_30850</name>
</gene>
<dbReference type="RefSeq" id="WP_212015595.1">
    <property type="nucleotide sequence ID" value="NZ_JAAFYZ010000133.1"/>
</dbReference>
<comment type="caution">
    <text evidence="1">The sequence shown here is derived from an EMBL/GenBank/DDBJ whole genome shotgun (WGS) entry which is preliminary data.</text>
</comment>
<name>A0ABS5KYX2_9ACTN</name>
<dbReference type="EMBL" id="JAAFYZ010000133">
    <property type="protein sequence ID" value="MBS2551276.1"/>
    <property type="molecule type" value="Genomic_DNA"/>
</dbReference>
<dbReference type="Proteomes" id="UP000730482">
    <property type="component" value="Unassembled WGS sequence"/>
</dbReference>
<protein>
    <recommendedName>
        <fullName evidence="3">Tat pathway signal sequence domain protein</fullName>
    </recommendedName>
</protein>
<accession>A0ABS5KYX2</accession>
<keyword evidence="2" id="KW-1185">Reference proteome</keyword>
<proteinExistence type="predicted"/>
<organism evidence="1 2">
    <name type="scientific">Catenulispora pinistramenti</name>
    <dbReference type="NCBI Taxonomy" id="2705254"/>
    <lineage>
        <taxon>Bacteria</taxon>
        <taxon>Bacillati</taxon>
        <taxon>Actinomycetota</taxon>
        <taxon>Actinomycetes</taxon>
        <taxon>Catenulisporales</taxon>
        <taxon>Catenulisporaceae</taxon>
        <taxon>Catenulispora</taxon>
    </lineage>
</organism>
<evidence type="ECO:0000313" key="1">
    <source>
        <dbReference type="EMBL" id="MBS2551276.1"/>
    </source>
</evidence>